<accession>A0AC55CL29</accession>
<proteinExistence type="predicted"/>
<protein>
    <submittedName>
        <fullName evidence="2">Histone H1.8-like</fullName>
    </submittedName>
</protein>
<dbReference type="RefSeq" id="XP_045140451.1">
    <property type="nucleotide sequence ID" value="XM_045284516.1"/>
</dbReference>
<evidence type="ECO:0000313" key="2">
    <source>
        <dbReference type="RefSeq" id="XP_045140451.1"/>
    </source>
</evidence>
<gene>
    <name evidence="2" type="primary">LOC101642388</name>
</gene>
<organism evidence="1 2">
    <name type="scientific">Echinops telfairi</name>
    <name type="common">Lesser hedgehog tenrec</name>
    <dbReference type="NCBI Taxonomy" id="9371"/>
    <lineage>
        <taxon>Eukaryota</taxon>
        <taxon>Metazoa</taxon>
        <taxon>Chordata</taxon>
        <taxon>Craniata</taxon>
        <taxon>Vertebrata</taxon>
        <taxon>Euteleostomi</taxon>
        <taxon>Mammalia</taxon>
        <taxon>Eutheria</taxon>
        <taxon>Afrotheria</taxon>
        <taxon>Tenrecidae</taxon>
        <taxon>Tenrecinae</taxon>
        <taxon>Echinops</taxon>
    </lineage>
</organism>
<dbReference type="Proteomes" id="UP000694863">
    <property type="component" value="Unplaced"/>
</dbReference>
<reference evidence="2" key="1">
    <citation type="submission" date="2025-08" db="UniProtKB">
        <authorList>
            <consortium name="RefSeq"/>
        </authorList>
    </citation>
    <scope>IDENTIFICATION</scope>
</reference>
<sequence length="308" mass="32283">MAPGSFASSDISEASSVGLTAEWLGLSGSEKPGPSLGVLAQRRKPTVLRMVLEALQEGEQRQGTSVVAIKQFILQKYPTVNVIRLKNLLKEALAKGINRGLLIRPVNSKARGATGRFKLVAKKKRTVHPKKTSTAMATKEKSLKDPRKTKKDPPGSNEAKTGSMKPAQVKQAIPKPGTAKEKAPRKDAKAVATVAKPGKAKKGSPKPEKAKKAPSGAARLSRNNATSLVPKKAAATAKAPKGAAAQGPGKEPKAKATAQPKSKGTTGPPRAPTYLVKNITAPKAPRRPGLPAKAPPSKVSVKEERAES</sequence>
<name>A0AC55CL29_ECHTE</name>
<evidence type="ECO:0000313" key="1">
    <source>
        <dbReference type="Proteomes" id="UP000694863"/>
    </source>
</evidence>
<keyword evidence="1" id="KW-1185">Reference proteome</keyword>